<dbReference type="InterPro" id="IPR036265">
    <property type="entry name" value="HIT-like_sf"/>
</dbReference>
<dbReference type="PROSITE" id="PS51084">
    <property type="entry name" value="HIT_2"/>
    <property type="match status" value="1"/>
</dbReference>
<evidence type="ECO:0000256" key="4">
    <source>
        <dbReference type="PIRSR" id="PIRSR601310-3"/>
    </source>
</evidence>
<evidence type="ECO:0000256" key="1">
    <source>
        <dbReference type="ARBA" id="ARBA00024472"/>
    </source>
</evidence>
<evidence type="ECO:0000259" key="6">
    <source>
        <dbReference type="PROSITE" id="PS51084"/>
    </source>
</evidence>
<reference evidence="7" key="2">
    <citation type="submission" date="2025-09" db="UniProtKB">
        <authorList>
            <consortium name="Ensembl"/>
        </authorList>
    </citation>
    <scope>IDENTIFICATION</scope>
</reference>
<feature type="short sequence motif" description="Histidine triad motif" evidence="4 5">
    <location>
        <begin position="125"/>
        <end position="129"/>
    </location>
</feature>
<accession>A0A8C6SLL1</accession>
<comment type="similarity">
    <text evidence="2">Belongs to the HINT family.</text>
</comment>
<dbReference type="SUPFAM" id="SSF54197">
    <property type="entry name" value="HIT-like"/>
    <property type="match status" value="2"/>
</dbReference>
<dbReference type="Pfam" id="PF11969">
    <property type="entry name" value="DcpS_C"/>
    <property type="match status" value="1"/>
</dbReference>
<sequence>MFVCRLGYHIPPFTSVNHLHLHVLAPYSQIWEEVLHKFIPGGTRFVEDRDGELVCFRDLKPGATHHYLIVPKTHIDNCTKLGPDHIQLVEQMQDLGMRILQMNKVSDLEDIRMGFHVPPFSSVPHLHLHALAPASDMCHRSIRRYGPQSHWFITVDNVLSQLKTRGKVK</sequence>
<dbReference type="PANTHER" id="PTHR12486">
    <property type="entry name" value="APRATAXIN-RELATED"/>
    <property type="match status" value="1"/>
</dbReference>
<evidence type="ECO:0000313" key="8">
    <source>
        <dbReference type="Proteomes" id="UP000694523"/>
    </source>
</evidence>
<feature type="active site" description="Tele-AMP-histidine intermediate" evidence="3">
    <location>
        <position position="127"/>
    </location>
</feature>
<dbReference type="PANTHER" id="PTHR12486:SF6">
    <property type="entry name" value="ADENOSINE 5'-MONOPHOSPHORAMIDASE HINT3"/>
    <property type="match status" value="1"/>
</dbReference>
<dbReference type="AlphaFoldDB" id="A0A8C6SLL1"/>
<dbReference type="InterPro" id="IPR001310">
    <property type="entry name" value="Histidine_triad_HIT"/>
</dbReference>
<evidence type="ECO:0000256" key="2">
    <source>
        <dbReference type="ARBA" id="ARBA00025764"/>
    </source>
</evidence>
<feature type="domain" description="HIT" evidence="6">
    <location>
        <begin position="30"/>
        <end position="140"/>
    </location>
</feature>
<dbReference type="Proteomes" id="UP000694523">
    <property type="component" value="Unplaced"/>
</dbReference>
<keyword evidence="8" id="KW-1185">Reference proteome</keyword>
<protein>
    <recommendedName>
        <fullName evidence="6">HIT domain-containing protein</fullName>
    </recommendedName>
</protein>
<dbReference type="Ensembl" id="ENSNMLT00000008172.1">
    <property type="protein sequence ID" value="ENSNMLP00000007173.1"/>
    <property type="gene ID" value="ENSNMLG00000005166.1"/>
</dbReference>
<dbReference type="Gene3D" id="3.30.428.10">
    <property type="entry name" value="HIT-like"/>
    <property type="match status" value="1"/>
</dbReference>
<name>A0A8C6SLL1_9GOBI</name>
<reference evidence="7" key="1">
    <citation type="submission" date="2025-08" db="UniProtKB">
        <authorList>
            <consortium name="Ensembl"/>
        </authorList>
    </citation>
    <scope>IDENTIFICATION</scope>
</reference>
<dbReference type="InterPro" id="IPR011146">
    <property type="entry name" value="HIT-like"/>
</dbReference>
<dbReference type="GO" id="GO:0003824">
    <property type="term" value="F:catalytic activity"/>
    <property type="evidence" value="ECO:0007669"/>
    <property type="project" value="InterPro"/>
</dbReference>
<evidence type="ECO:0000256" key="3">
    <source>
        <dbReference type="PIRSR" id="PIRSR601310-1"/>
    </source>
</evidence>
<proteinExistence type="inferred from homology"/>
<organism evidence="7 8">
    <name type="scientific">Neogobius melanostomus</name>
    <name type="common">round goby</name>
    <dbReference type="NCBI Taxonomy" id="47308"/>
    <lineage>
        <taxon>Eukaryota</taxon>
        <taxon>Metazoa</taxon>
        <taxon>Chordata</taxon>
        <taxon>Craniata</taxon>
        <taxon>Vertebrata</taxon>
        <taxon>Euteleostomi</taxon>
        <taxon>Actinopterygii</taxon>
        <taxon>Neopterygii</taxon>
        <taxon>Teleostei</taxon>
        <taxon>Neoteleostei</taxon>
        <taxon>Acanthomorphata</taxon>
        <taxon>Gobiaria</taxon>
        <taxon>Gobiiformes</taxon>
        <taxon>Gobioidei</taxon>
        <taxon>Gobiidae</taxon>
        <taxon>Benthophilinae</taxon>
        <taxon>Neogobiini</taxon>
        <taxon>Neogobius</taxon>
    </lineage>
</organism>
<evidence type="ECO:0000256" key="5">
    <source>
        <dbReference type="PROSITE-ProRule" id="PRU00464"/>
    </source>
</evidence>
<comment type="catalytic activity">
    <reaction evidence="1">
        <text>adenosine 5'-phosphoramidate + H2O = NH4(+) + AMP</text>
        <dbReference type="Rhea" id="RHEA:67916"/>
        <dbReference type="ChEBI" id="CHEBI:15377"/>
        <dbReference type="ChEBI" id="CHEBI:28938"/>
        <dbReference type="ChEBI" id="CHEBI:57890"/>
        <dbReference type="ChEBI" id="CHEBI:456215"/>
    </reaction>
</comment>
<dbReference type="PRINTS" id="PR00332">
    <property type="entry name" value="HISTRIAD"/>
</dbReference>
<evidence type="ECO:0000313" key="7">
    <source>
        <dbReference type="Ensembl" id="ENSNMLP00000007173.1"/>
    </source>
</evidence>